<gene>
    <name evidence="1" type="ORF">CFR75_07320</name>
</gene>
<dbReference type="Pfam" id="PF04634">
    <property type="entry name" value="YezG-like"/>
    <property type="match status" value="1"/>
</dbReference>
<evidence type="ECO:0008006" key="3">
    <source>
        <dbReference type="Google" id="ProtNLM"/>
    </source>
</evidence>
<organism evidence="1 2">
    <name type="scientific">Komagataeibacter xylinus</name>
    <name type="common">Gluconacetobacter xylinus</name>
    <dbReference type="NCBI Taxonomy" id="28448"/>
    <lineage>
        <taxon>Bacteria</taxon>
        <taxon>Pseudomonadati</taxon>
        <taxon>Pseudomonadota</taxon>
        <taxon>Alphaproteobacteria</taxon>
        <taxon>Acetobacterales</taxon>
        <taxon>Acetobacteraceae</taxon>
        <taxon>Komagataeibacter</taxon>
    </lineage>
</organism>
<sequence length="129" mass="14671">MNNAAPPGSKAILNAIAELVLIAVPEEEEETCRAIEMHMAFTGNVELGDTNVYFGFDYETQEGEKVNFSPFEDESTEGHIRYLHDLQHELLELRAAFWRENPARDQPVWTGLTLRVEMAEGSFSVDFDY</sequence>
<dbReference type="EMBL" id="NKUC01000011">
    <property type="protein sequence ID" value="PYD57206.1"/>
    <property type="molecule type" value="Genomic_DNA"/>
</dbReference>
<dbReference type="SUPFAM" id="SSF160424">
    <property type="entry name" value="BH3703-like"/>
    <property type="match status" value="1"/>
</dbReference>
<dbReference type="InterPro" id="IPR006728">
    <property type="entry name" value="YezG-like"/>
</dbReference>
<evidence type="ECO:0000313" key="1">
    <source>
        <dbReference type="EMBL" id="PYD57206.1"/>
    </source>
</evidence>
<evidence type="ECO:0000313" key="2">
    <source>
        <dbReference type="Proteomes" id="UP000248257"/>
    </source>
</evidence>
<dbReference type="AlphaFoldDB" id="A0A318PJY7"/>
<name>A0A318PJY7_KOMXY</name>
<dbReference type="Proteomes" id="UP000248257">
    <property type="component" value="Unassembled WGS sequence"/>
</dbReference>
<accession>A0A318PJY7</accession>
<reference evidence="1 2" key="1">
    <citation type="submission" date="2017-07" db="EMBL/GenBank/DDBJ databases">
        <title>A draft genome sequence of Komagataeibacter xylinus LMG 1515.</title>
        <authorList>
            <person name="Skraban J."/>
            <person name="Cleenwerck I."/>
            <person name="Vandamme P."/>
            <person name="Trcek J."/>
        </authorList>
    </citation>
    <scope>NUCLEOTIDE SEQUENCE [LARGE SCALE GENOMIC DNA]</scope>
    <source>
        <strain evidence="1 2">LMG 1515</strain>
    </source>
</reference>
<keyword evidence="2" id="KW-1185">Reference proteome</keyword>
<dbReference type="RefSeq" id="WP_061272938.1">
    <property type="nucleotide sequence ID" value="NZ_CBCRXN010000058.1"/>
</dbReference>
<dbReference type="Gene3D" id="3.30.500.20">
    <property type="entry name" value="BH3703-like domains"/>
    <property type="match status" value="1"/>
</dbReference>
<comment type="caution">
    <text evidence="1">The sequence shown here is derived from an EMBL/GenBank/DDBJ whole genome shotgun (WGS) entry which is preliminary data.</text>
</comment>
<dbReference type="OrthoDB" id="7264039at2"/>
<protein>
    <recommendedName>
        <fullName evidence="3">DUF600 domain-containing protein</fullName>
    </recommendedName>
</protein>
<proteinExistence type="predicted"/>
<dbReference type="InterPro" id="IPR036170">
    <property type="entry name" value="YezG-like_sf"/>
</dbReference>